<dbReference type="PANTHER" id="PTHR42643:SF24">
    <property type="entry name" value="IONOTROPIC RECEPTOR 60A"/>
    <property type="match status" value="1"/>
</dbReference>
<keyword evidence="4 9" id="KW-0812">Transmembrane</keyword>
<keyword evidence="3" id="KW-1003">Cell membrane</keyword>
<keyword evidence="6 9" id="KW-0472">Membrane</keyword>
<evidence type="ECO:0000259" key="10">
    <source>
        <dbReference type="Pfam" id="PF00060"/>
    </source>
</evidence>
<keyword evidence="5 9" id="KW-1133">Transmembrane helix</keyword>
<evidence type="ECO:0000256" key="7">
    <source>
        <dbReference type="ARBA" id="ARBA00023170"/>
    </source>
</evidence>
<evidence type="ECO:0000256" key="6">
    <source>
        <dbReference type="ARBA" id="ARBA00023136"/>
    </source>
</evidence>
<evidence type="ECO:0000256" key="4">
    <source>
        <dbReference type="ARBA" id="ARBA00022692"/>
    </source>
</evidence>
<reference evidence="11" key="1">
    <citation type="submission" date="2023-11" db="EMBL/GenBank/DDBJ databases">
        <title>Genome assemblies of two species of porcelain crab, Petrolisthes cinctipes and Petrolisthes manimaculis (Anomura: Porcellanidae).</title>
        <authorList>
            <person name="Angst P."/>
        </authorList>
    </citation>
    <scope>NUCLEOTIDE SEQUENCE</scope>
    <source>
        <strain evidence="11">PB745_02</strain>
        <tissue evidence="11">Gill</tissue>
    </source>
</reference>
<evidence type="ECO:0000313" key="11">
    <source>
        <dbReference type="EMBL" id="KAK4328542.1"/>
    </source>
</evidence>
<dbReference type="GO" id="GO:0050906">
    <property type="term" value="P:detection of stimulus involved in sensory perception"/>
    <property type="evidence" value="ECO:0007669"/>
    <property type="project" value="UniProtKB-ARBA"/>
</dbReference>
<feature type="domain" description="Ionotropic glutamate receptor C-terminal" evidence="10">
    <location>
        <begin position="60"/>
        <end position="213"/>
    </location>
</feature>
<dbReference type="SUPFAM" id="SSF53850">
    <property type="entry name" value="Periplasmic binding protein-like II"/>
    <property type="match status" value="1"/>
</dbReference>
<dbReference type="GO" id="GO:0015276">
    <property type="term" value="F:ligand-gated monoatomic ion channel activity"/>
    <property type="evidence" value="ECO:0007669"/>
    <property type="project" value="InterPro"/>
</dbReference>
<comment type="caution">
    <text evidence="11">The sequence shown here is derived from an EMBL/GenBank/DDBJ whole genome shotgun (WGS) entry which is preliminary data.</text>
</comment>
<dbReference type="Gene3D" id="1.10.287.70">
    <property type="match status" value="1"/>
</dbReference>
<name>A0AAE1QNU8_9EUCA</name>
<dbReference type="InterPro" id="IPR001320">
    <property type="entry name" value="Iontro_rcpt_C"/>
</dbReference>
<keyword evidence="7" id="KW-0675">Receptor</keyword>
<evidence type="ECO:0000313" key="12">
    <source>
        <dbReference type="Proteomes" id="UP001292094"/>
    </source>
</evidence>
<dbReference type="AlphaFoldDB" id="A0AAE1QNU8"/>
<comment type="subcellular location">
    <subcellularLocation>
        <location evidence="1">Cell membrane</location>
        <topology evidence="1">Multi-pass membrane protein</topology>
    </subcellularLocation>
</comment>
<feature type="transmembrane region" description="Helical" evidence="9">
    <location>
        <begin position="124"/>
        <end position="142"/>
    </location>
</feature>
<evidence type="ECO:0000256" key="1">
    <source>
        <dbReference type="ARBA" id="ARBA00004651"/>
    </source>
</evidence>
<sequence length="306" mass="34779">MVGKLARGEADIGVANLFLTLGRQGAVDYSAPYDAEVSCFLVRSDPPAPRWQSLVLPFQLSTWLSFLLGLVLAALFLFCFAFAGNRCGGETINLQSMMYVWFYSVGMHCREPQALMPRRDTTRLLVSFLWLYTIIITVAYSSNLTAFLTVTRQPQGMETVRELHTSKMEVSGLGTFFKGALASAIDPYLQFLVYLGVTLDRTLSFREHITKLKWKLASRNNLLSKLATTSWGTDPKTLRQTALALCYSTAEYCATVWARHSLHGHREVRKRLKSRKSFMTTEPLEHTRTAFYRLDRWQEEESSLQS</sequence>
<evidence type="ECO:0000256" key="3">
    <source>
        <dbReference type="ARBA" id="ARBA00022475"/>
    </source>
</evidence>
<dbReference type="PANTHER" id="PTHR42643">
    <property type="entry name" value="IONOTROPIC RECEPTOR 20A-RELATED"/>
    <property type="match status" value="1"/>
</dbReference>
<feature type="transmembrane region" description="Helical" evidence="9">
    <location>
        <begin position="63"/>
        <end position="83"/>
    </location>
</feature>
<organism evidence="11 12">
    <name type="scientific">Petrolisthes manimaculis</name>
    <dbReference type="NCBI Taxonomy" id="1843537"/>
    <lineage>
        <taxon>Eukaryota</taxon>
        <taxon>Metazoa</taxon>
        <taxon>Ecdysozoa</taxon>
        <taxon>Arthropoda</taxon>
        <taxon>Crustacea</taxon>
        <taxon>Multicrustacea</taxon>
        <taxon>Malacostraca</taxon>
        <taxon>Eumalacostraca</taxon>
        <taxon>Eucarida</taxon>
        <taxon>Decapoda</taxon>
        <taxon>Pleocyemata</taxon>
        <taxon>Anomura</taxon>
        <taxon>Galatheoidea</taxon>
        <taxon>Porcellanidae</taxon>
        <taxon>Petrolisthes</taxon>
    </lineage>
</organism>
<evidence type="ECO:0000256" key="8">
    <source>
        <dbReference type="ARBA" id="ARBA00023180"/>
    </source>
</evidence>
<evidence type="ECO:0000256" key="2">
    <source>
        <dbReference type="ARBA" id="ARBA00008685"/>
    </source>
</evidence>
<evidence type="ECO:0000256" key="9">
    <source>
        <dbReference type="SAM" id="Phobius"/>
    </source>
</evidence>
<gene>
    <name evidence="11" type="ORF">Pmani_001019</name>
</gene>
<dbReference type="GO" id="GO:0005886">
    <property type="term" value="C:plasma membrane"/>
    <property type="evidence" value="ECO:0007669"/>
    <property type="project" value="UniProtKB-SubCell"/>
</dbReference>
<protein>
    <recommendedName>
        <fullName evidence="10">Ionotropic glutamate receptor C-terminal domain-containing protein</fullName>
    </recommendedName>
</protein>
<dbReference type="EMBL" id="JAWZYT010000072">
    <property type="protein sequence ID" value="KAK4328542.1"/>
    <property type="molecule type" value="Genomic_DNA"/>
</dbReference>
<comment type="similarity">
    <text evidence="2">Belongs to the glutamate-gated ion channel (TC 1.A.10.1) family.</text>
</comment>
<dbReference type="Pfam" id="PF00060">
    <property type="entry name" value="Lig_chan"/>
    <property type="match status" value="1"/>
</dbReference>
<keyword evidence="12" id="KW-1185">Reference proteome</keyword>
<evidence type="ECO:0000256" key="5">
    <source>
        <dbReference type="ARBA" id="ARBA00022989"/>
    </source>
</evidence>
<dbReference type="InterPro" id="IPR052192">
    <property type="entry name" value="Insect_Ionotropic_Sensory_Rcpt"/>
</dbReference>
<dbReference type="Proteomes" id="UP001292094">
    <property type="component" value="Unassembled WGS sequence"/>
</dbReference>
<accession>A0AAE1QNU8</accession>
<keyword evidence="8" id="KW-0325">Glycoprotein</keyword>
<proteinExistence type="inferred from homology"/>